<dbReference type="Proteomes" id="UP000070433">
    <property type="component" value="Chromosome"/>
</dbReference>
<dbReference type="Gene3D" id="3.40.30.10">
    <property type="entry name" value="Glutaredoxin"/>
    <property type="match status" value="1"/>
</dbReference>
<name>A0A127JZH2_9BURK</name>
<dbReference type="SUPFAM" id="SSF52833">
    <property type="entry name" value="Thioredoxin-like"/>
    <property type="match status" value="1"/>
</dbReference>
<proteinExistence type="predicted"/>
<evidence type="ECO:0000256" key="3">
    <source>
        <dbReference type="ARBA" id="ARBA00023284"/>
    </source>
</evidence>
<keyword evidence="3" id="KW-0676">Redox-active center</keyword>
<dbReference type="EMBL" id="CP010951">
    <property type="protein sequence ID" value="AMO25295.1"/>
    <property type="molecule type" value="Genomic_DNA"/>
</dbReference>
<dbReference type="InterPro" id="IPR036249">
    <property type="entry name" value="Thioredoxin-like_sf"/>
</dbReference>
<dbReference type="InterPro" id="IPR013766">
    <property type="entry name" value="Thioredoxin_domain"/>
</dbReference>
<keyword evidence="2" id="KW-0201">Cytochrome c-type biogenesis</keyword>
<dbReference type="InterPro" id="IPR013740">
    <property type="entry name" value="Redoxin"/>
</dbReference>
<dbReference type="PROSITE" id="PS51352">
    <property type="entry name" value="THIOREDOXIN_2"/>
    <property type="match status" value="1"/>
</dbReference>
<evidence type="ECO:0000259" key="5">
    <source>
        <dbReference type="PROSITE" id="PS51352"/>
    </source>
</evidence>
<comment type="subcellular location">
    <subcellularLocation>
        <location evidence="1">Cell envelope</location>
    </subcellularLocation>
</comment>
<dbReference type="GO" id="GO:0017004">
    <property type="term" value="P:cytochrome complex assembly"/>
    <property type="evidence" value="ECO:0007669"/>
    <property type="project" value="UniProtKB-KW"/>
</dbReference>
<dbReference type="InterPro" id="IPR017937">
    <property type="entry name" value="Thioredoxin_CS"/>
</dbReference>
<gene>
    <name evidence="6" type="ORF">UC35_06430</name>
</gene>
<evidence type="ECO:0000313" key="6">
    <source>
        <dbReference type="EMBL" id="AMO25295.1"/>
    </source>
</evidence>
<feature type="chain" id="PRO_5007449884" description="Thioredoxin domain-containing protein" evidence="4">
    <location>
        <begin position="28"/>
        <end position="175"/>
    </location>
</feature>
<evidence type="ECO:0000256" key="1">
    <source>
        <dbReference type="ARBA" id="ARBA00004196"/>
    </source>
</evidence>
<dbReference type="CDD" id="cd02966">
    <property type="entry name" value="TlpA_like_family"/>
    <property type="match status" value="1"/>
</dbReference>
<dbReference type="PANTHER" id="PTHR42852:SF17">
    <property type="entry name" value="THIOREDOXIN-LIKE PROTEIN HI_1115"/>
    <property type="match status" value="1"/>
</dbReference>
<feature type="signal peptide" evidence="4">
    <location>
        <begin position="1"/>
        <end position="27"/>
    </location>
</feature>
<dbReference type="AlphaFoldDB" id="A0A127JZH2"/>
<keyword evidence="4" id="KW-0732">Signal</keyword>
<feature type="domain" description="Thioredoxin" evidence="5">
    <location>
        <begin position="36"/>
        <end position="175"/>
    </location>
</feature>
<accession>A0A127JZH2</accession>
<dbReference type="InterPro" id="IPR050553">
    <property type="entry name" value="Thioredoxin_ResA/DsbE_sf"/>
</dbReference>
<sequence length="175" mass="19133">MQLETASSRRCWLIAAALLPLAPAALAESGSQRRPWPRSRPTPAVELRFANGDSWTPASSVGSPVLLNFWASWCEPCRAEMPSLQALARHRQANGLRVLAINYKESEAAVRRFTGSTGLDLPVLFDPEGAAAKAFGVRIFPSTVAIDRSGRVRFVVTGEFDWNSPLAGRWVSELL</sequence>
<dbReference type="PROSITE" id="PS00194">
    <property type="entry name" value="THIOREDOXIN_1"/>
    <property type="match status" value="1"/>
</dbReference>
<protein>
    <recommendedName>
        <fullName evidence="5">Thioredoxin domain-containing protein</fullName>
    </recommendedName>
</protein>
<reference evidence="6 7" key="1">
    <citation type="journal article" date="2014" name="Int. J. Syst. Evol. Microbiol.">
        <title>Ramlibacter solisilvae sp. nov., isolated from forest soil, and emended description of the genus Ramlibacter.</title>
        <authorList>
            <person name="Lee H.J."/>
            <person name="Lee S.H."/>
            <person name="Lee S.S."/>
            <person name="Lee J.S."/>
            <person name="Kim Y."/>
            <person name="Kim S.C."/>
            <person name="Jeon C.O."/>
        </authorList>
    </citation>
    <scope>NUCLEOTIDE SEQUENCE [LARGE SCALE GENOMIC DNA]</scope>
    <source>
        <strain evidence="6 7">5-10</strain>
    </source>
</reference>
<organism evidence="6 7">
    <name type="scientific">Ramlibacter tataouinensis</name>
    <dbReference type="NCBI Taxonomy" id="94132"/>
    <lineage>
        <taxon>Bacteria</taxon>
        <taxon>Pseudomonadati</taxon>
        <taxon>Pseudomonadota</taxon>
        <taxon>Betaproteobacteria</taxon>
        <taxon>Burkholderiales</taxon>
        <taxon>Comamonadaceae</taxon>
        <taxon>Ramlibacter</taxon>
    </lineage>
</organism>
<evidence type="ECO:0000256" key="4">
    <source>
        <dbReference type="SAM" id="SignalP"/>
    </source>
</evidence>
<dbReference type="GO" id="GO:0030313">
    <property type="term" value="C:cell envelope"/>
    <property type="evidence" value="ECO:0007669"/>
    <property type="project" value="UniProtKB-SubCell"/>
</dbReference>
<dbReference type="GO" id="GO:0015036">
    <property type="term" value="F:disulfide oxidoreductase activity"/>
    <property type="evidence" value="ECO:0007669"/>
    <property type="project" value="UniProtKB-ARBA"/>
</dbReference>
<keyword evidence="7" id="KW-1185">Reference proteome</keyword>
<dbReference type="PANTHER" id="PTHR42852">
    <property type="entry name" value="THIOL:DISULFIDE INTERCHANGE PROTEIN DSBE"/>
    <property type="match status" value="1"/>
</dbReference>
<evidence type="ECO:0000313" key="7">
    <source>
        <dbReference type="Proteomes" id="UP000070433"/>
    </source>
</evidence>
<dbReference type="Pfam" id="PF08534">
    <property type="entry name" value="Redoxin"/>
    <property type="match status" value="1"/>
</dbReference>
<evidence type="ECO:0000256" key="2">
    <source>
        <dbReference type="ARBA" id="ARBA00022748"/>
    </source>
</evidence>